<feature type="compositionally biased region" description="Pro residues" evidence="1">
    <location>
        <begin position="139"/>
        <end position="166"/>
    </location>
</feature>
<name>K2HTD1_9RHOB</name>
<dbReference type="Proteomes" id="UP000006765">
    <property type="component" value="Unassembled WGS sequence"/>
</dbReference>
<dbReference type="STRING" id="1231392.OCGS_0105"/>
<reference evidence="3 4" key="1">
    <citation type="journal article" date="2012" name="J. Bacteriol.">
        <title>Draft Genome Sequence of Oceaniovalibus guishaninsula JLT2003T.</title>
        <authorList>
            <person name="Tang K."/>
            <person name="Liu K."/>
            <person name="Jiao N."/>
        </authorList>
    </citation>
    <scope>NUCLEOTIDE SEQUENCE [LARGE SCALE GENOMIC DNA]</scope>
    <source>
        <strain evidence="3 4">JLT2003</strain>
    </source>
</reference>
<feature type="transmembrane region" description="Helical" evidence="2">
    <location>
        <begin position="170"/>
        <end position="189"/>
    </location>
</feature>
<proteinExistence type="predicted"/>
<evidence type="ECO:0000313" key="4">
    <source>
        <dbReference type="Proteomes" id="UP000006765"/>
    </source>
</evidence>
<organism evidence="3 4">
    <name type="scientific">Oceaniovalibus guishaninsula JLT2003</name>
    <dbReference type="NCBI Taxonomy" id="1231392"/>
    <lineage>
        <taxon>Bacteria</taxon>
        <taxon>Pseudomonadati</taxon>
        <taxon>Pseudomonadota</taxon>
        <taxon>Alphaproteobacteria</taxon>
        <taxon>Rhodobacterales</taxon>
        <taxon>Roseobacteraceae</taxon>
        <taxon>Oceaniovalibus</taxon>
    </lineage>
</organism>
<feature type="region of interest" description="Disordered" evidence="1">
    <location>
        <begin position="61"/>
        <end position="166"/>
    </location>
</feature>
<feature type="region of interest" description="Disordered" evidence="1">
    <location>
        <begin position="14"/>
        <end position="47"/>
    </location>
</feature>
<dbReference type="EMBL" id="AMGO01000001">
    <property type="protein sequence ID" value="EKE45879.1"/>
    <property type="molecule type" value="Genomic_DNA"/>
</dbReference>
<protein>
    <submittedName>
        <fullName evidence="3">Cell wall surface anchor family protein</fullName>
    </submittedName>
</protein>
<gene>
    <name evidence="3" type="ORF">OCGS_0105</name>
</gene>
<keyword evidence="2" id="KW-0812">Transmembrane</keyword>
<keyword evidence="2" id="KW-0472">Membrane</keyword>
<feature type="compositionally biased region" description="Low complexity" evidence="1">
    <location>
        <begin position="82"/>
        <end position="92"/>
    </location>
</feature>
<evidence type="ECO:0000256" key="2">
    <source>
        <dbReference type="SAM" id="Phobius"/>
    </source>
</evidence>
<keyword evidence="4" id="KW-1185">Reference proteome</keyword>
<sequence length="194" mass="20706">MLLMPGMVDAATIRPEGSAASPAGRMADSGAKPFDPPYGFPRSGRFRPDLALFDFPQRAYPYGTAHRSQITTGRWRDRQATRPDPLVPVDPVDPIRPDPRPPVDPVGPRPDPKPDTGVLPDTDSGVRPDPLDPLDPLAPITPDPRPPVDPVDPVDPGPGPLDPLPVPIPVPVPGSLPLLAAALGLAGLLRFRRR</sequence>
<accession>K2HTD1</accession>
<dbReference type="AlphaFoldDB" id="K2HTD1"/>
<evidence type="ECO:0000256" key="1">
    <source>
        <dbReference type="SAM" id="MobiDB-lite"/>
    </source>
</evidence>
<keyword evidence="2" id="KW-1133">Transmembrane helix</keyword>
<evidence type="ECO:0000313" key="3">
    <source>
        <dbReference type="EMBL" id="EKE45879.1"/>
    </source>
</evidence>
<comment type="caution">
    <text evidence="3">The sequence shown here is derived from an EMBL/GenBank/DDBJ whole genome shotgun (WGS) entry which is preliminary data.</text>
</comment>